<keyword evidence="4" id="KW-1185">Reference proteome</keyword>
<dbReference type="Gene3D" id="3.10.490.10">
    <property type="entry name" value="Gamma-glutamyl cyclotransferase-like"/>
    <property type="match status" value="1"/>
</dbReference>
<dbReference type="SUPFAM" id="SSF110857">
    <property type="entry name" value="Gamma-glutamyl cyclotransferase-like"/>
    <property type="match status" value="1"/>
</dbReference>
<dbReference type="PANTHER" id="PTHR12935:SF0">
    <property type="entry name" value="GAMMA-GLUTAMYLCYCLOTRANSFERASE"/>
    <property type="match status" value="1"/>
</dbReference>
<sequence>MLYLAYGSNLSRARMAARCPAARPLRPVTLPGWALRFERVATIVPDRDAHVRAALYRLTETCRRTLDRIEGVGEGRYRCALVSLPATEGVSAPVLTYIKVDDRRGPPTQDYLDHVVAGFQDWGFDLAPLRRAVAGAADTVR</sequence>
<dbReference type="InterPro" id="IPR036568">
    <property type="entry name" value="GGCT-like_sf"/>
</dbReference>
<dbReference type="InterPro" id="IPR013024">
    <property type="entry name" value="GGCT-like"/>
</dbReference>
<proteinExistence type="predicted"/>
<dbReference type="PANTHER" id="PTHR12935">
    <property type="entry name" value="GAMMA-GLUTAMYLCYCLOTRANSFERASE"/>
    <property type="match status" value="1"/>
</dbReference>
<dbReference type="Proteomes" id="UP000554286">
    <property type="component" value="Unassembled WGS sequence"/>
</dbReference>
<dbReference type="InterPro" id="IPR017939">
    <property type="entry name" value="G-Glutamylcylcotransferase"/>
</dbReference>
<evidence type="ECO:0000313" key="3">
    <source>
        <dbReference type="EMBL" id="MBB4266734.1"/>
    </source>
</evidence>
<dbReference type="EMBL" id="JACIGK010000016">
    <property type="protein sequence ID" value="MBB4266734.1"/>
    <property type="molecule type" value="Genomic_DNA"/>
</dbReference>
<protein>
    <submittedName>
        <fullName evidence="3">Gamma-glutamylcyclotransferase (GGCT)/AIG2-like uncharacterized protein YtfP</fullName>
    </submittedName>
</protein>
<dbReference type="Pfam" id="PF13772">
    <property type="entry name" value="AIG2_2"/>
    <property type="match status" value="1"/>
</dbReference>
<feature type="binding site" evidence="2">
    <location>
        <begin position="3"/>
        <end position="8"/>
    </location>
    <ligand>
        <name>substrate</name>
    </ligand>
</feature>
<dbReference type="CDD" id="cd06661">
    <property type="entry name" value="GGCT_like"/>
    <property type="match status" value="1"/>
</dbReference>
<comment type="caution">
    <text evidence="3">The sequence shown here is derived from an EMBL/GenBank/DDBJ whole genome shotgun (WGS) entry which is preliminary data.</text>
</comment>
<keyword evidence="1" id="KW-0456">Lyase</keyword>
<evidence type="ECO:0000256" key="2">
    <source>
        <dbReference type="PIRSR" id="PIRSR617939-2"/>
    </source>
</evidence>
<dbReference type="GO" id="GO:0016740">
    <property type="term" value="F:transferase activity"/>
    <property type="evidence" value="ECO:0007669"/>
    <property type="project" value="UniProtKB-KW"/>
</dbReference>
<keyword evidence="3" id="KW-0808">Transferase</keyword>
<organism evidence="3 4">
    <name type="scientific">Roseospira visakhapatnamensis</name>
    <dbReference type="NCBI Taxonomy" id="390880"/>
    <lineage>
        <taxon>Bacteria</taxon>
        <taxon>Pseudomonadati</taxon>
        <taxon>Pseudomonadota</taxon>
        <taxon>Alphaproteobacteria</taxon>
        <taxon>Rhodospirillales</taxon>
        <taxon>Rhodospirillaceae</taxon>
        <taxon>Roseospira</taxon>
    </lineage>
</organism>
<dbReference type="AlphaFoldDB" id="A0A7W6WA89"/>
<dbReference type="GO" id="GO:0003839">
    <property type="term" value="F:gamma-glutamylcyclotransferase activity"/>
    <property type="evidence" value="ECO:0007669"/>
    <property type="project" value="InterPro"/>
</dbReference>
<evidence type="ECO:0000256" key="1">
    <source>
        <dbReference type="ARBA" id="ARBA00023239"/>
    </source>
</evidence>
<evidence type="ECO:0000313" key="4">
    <source>
        <dbReference type="Proteomes" id="UP000554286"/>
    </source>
</evidence>
<gene>
    <name evidence="3" type="ORF">GGD89_002367</name>
</gene>
<name>A0A7W6WA89_9PROT</name>
<accession>A0A7W6WA89</accession>
<reference evidence="3 4" key="1">
    <citation type="submission" date="2020-08" db="EMBL/GenBank/DDBJ databases">
        <title>Genome sequencing of Purple Non-Sulfur Bacteria from various extreme environments.</title>
        <authorList>
            <person name="Mayer M."/>
        </authorList>
    </citation>
    <scope>NUCLEOTIDE SEQUENCE [LARGE SCALE GENOMIC DNA]</scope>
    <source>
        <strain evidence="3 4">JA131</strain>
    </source>
</reference>